<accession>A0A0H5D6P3</accession>
<evidence type="ECO:0000256" key="8">
    <source>
        <dbReference type="ARBA" id="ARBA00038436"/>
    </source>
</evidence>
<dbReference type="InterPro" id="IPR007387">
    <property type="entry name" value="TRAP_DctQ"/>
</dbReference>
<evidence type="ECO:0000256" key="4">
    <source>
        <dbReference type="ARBA" id="ARBA00022519"/>
    </source>
</evidence>
<keyword evidence="7 9" id="KW-0472">Membrane</keyword>
<comment type="subunit">
    <text evidence="9">The complex comprises the extracytoplasmic solute receptor protein and the two transmembrane proteins.</text>
</comment>
<dbReference type="PANTHER" id="PTHR35011">
    <property type="entry name" value="2,3-DIKETO-L-GULONATE TRAP TRANSPORTER SMALL PERMEASE PROTEIN YIAM"/>
    <property type="match status" value="1"/>
</dbReference>
<dbReference type="Pfam" id="PF04290">
    <property type="entry name" value="DctQ"/>
    <property type="match status" value="1"/>
</dbReference>
<feature type="transmembrane region" description="Helical" evidence="9">
    <location>
        <begin position="101"/>
        <end position="122"/>
    </location>
</feature>
<evidence type="ECO:0000256" key="6">
    <source>
        <dbReference type="ARBA" id="ARBA00022989"/>
    </source>
</evidence>
<proteinExistence type="inferred from homology"/>
<evidence type="ECO:0000256" key="1">
    <source>
        <dbReference type="ARBA" id="ARBA00004429"/>
    </source>
</evidence>
<feature type="domain" description="Tripartite ATP-independent periplasmic transporters DctQ component" evidence="10">
    <location>
        <begin position="34"/>
        <end position="168"/>
    </location>
</feature>
<evidence type="ECO:0000313" key="11">
    <source>
        <dbReference type="EMBL" id="CRL12832.1"/>
    </source>
</evidence>
<keyword evidence="2 9" id="KW-0813">Transport</keyword>
<organism evidence="11 12">
    <name type="scientific">Phaeobacter italicus</name>
    <dbReference type="NCBI Taxonomy" id="481446"/>
    <lineage>
        <taxon>Bacteria</taxon>
        <taxon>Pseudomonadati</taxon>
        <taxon>Pseudomonadota</taxon>
        <taxon>Alphaproteobacteria</taxon>
        <taxon>Rhodobacterales</taxon>
        <taxon>Roseobacteraceae</taxon>
        <taxon>Phaeobacter</taxon>
    </lineage>
</organism>
<evidence type="ECO:0000256" key="7">
    <source>
        <dbReference type="ARBA" id="ARBA00023136"/>
    </source>
</evidence>
<dbReference type="InterPro" id="IPR055348">
    <property type="entry name" value="DctQ"/>
</dbReference>
<evidence type="ECO:0000313" key="12">
    <source>
        <dbReference type="Proteomes" id="UP000043764"/>
    </source>
</evidence>
<protein>
    <recommendedName>
        <fullName evidence="9">TRAP transporter small permease protein</fullName>
    </recommendedName>
</protein>
<dbReference type="Proteomes" id="UP000043764">
    <property type="component" value="Unassembled WGS sequence"/>
</dbReference>
<dbReference type="GO" id="GO:0022857">
    <property type="term" value="F:transmembrane transporter activity"/>
    <property type="evidence" value="ECO:0007669"/>
    <property type="project" value="UniProtKB-UniRule"/>
</dbReference>
<evidence type="ECO:0000256" key="5">
    <source>
        <dbReference type="ARBA" id="ARBA00022692"/>
    </source>
</evidence>
<keyword evidence="4 9" id="KW-0997">Cell inner membrane</keyword>
<evidence type="ECO:0000259" key="10">
    <source>
        <dbReference type="Pfam" id="PF04290"/>
    </source>
</evidence>
<comment type="subcellular location">
    <subcellularLocation>
        <location evidence="1 9">Cell inner membrane</location>
        <topology evidence="1 9">Multi-pass membrane protein</topology>
    </subcellularLocation>
</comment>
<comment type="function">
    <text evidence="9">Part of the tripartite ATP-independent periplasmic (TRAP) transport system.</text>
</comment>
<gene>
    <name evidence="11" type="ORF">NIT7321_03712</name>
</gene>
<comment type="similarity">
    <text evidence="8 9">Belongs to the TRAP transporter small permease family.</text>
</comment>
<keyword evidence="5 9" id="KW-0812">Transmembrane</keyword>
<evidence type="ECO:0000256" key="3">
    <source>
        <dbReference type="ARBA" id="ARBA00022475"/>
    </source>
</evidence>
<evidence type="ECO:0000256" key="9">
    <source>
        <dbReference type="RuleBase" id="RU369079"/>
    </source>
</evidence>
<dbReference type="AlphaFoldDB" id="A0A0H5D6P3"/>
<keyword evidence="3" id="KW-1003">Cell membrane</keyword>
<sequence length="192" mass="21852">MAHIAEILPKGIASPLQGSLRAMRWIVIFSGLLMSVTFFLVVIIRYGFNGDLFAYEEWLLTACFWGFFAGAALASERGHHINADILGIIITSPRLRWWRRLIVLTIEFFVTAAILYWGYLMLAEELAKYPIWKTTPALKIPYFAWRLSIFLGFFFMTVFSAAFLYAHITGQEVDHGDDAGDGELNTEKEADQ</sequence>
<feature type="transmembrane region" description="Helical" evidence="9">
    <location>
        <begin position="25"/>
        <end position="46"/>
    </location>
</feature>
<keyword evidence="6 9" id="KW-1133">Transmembrane helix</keyword>
<reference evidence="12" key="1">
    <citation type="submission" date="2015-05" db="EMBL/GenBank/DDBJ databases">
        <authorList>
            <person name="Rodrigo-Torres Lidia"/>
            <person name="Arahal R.David."/>
        </authorList>
    </citation>
    <scope>NUCLEOTIDE SEQUENCE [LARGE SCALE GENOMIC DNA]</scope>
    <source>
        <strain evidence="12">CECT 7321</strain>
    </source>
</reference>
<evidence type="ECO:0000256" key="2">
    <source>
        <dbReference type="ARBA" id="ARBA00022448"/>
    </source>
</evidence>
<keyword evidence="12" id="KW-1185">Reference proteome</keyword>
<dbReference type="EMBL" id="CVRL01000045">
    <property type="protein sequence ID" value="CRL12832.1"/>
    <property type="molecule type" value="Genomic_DNA"/>
</dbReference>
<feature type="transmembrane region" description="Helical" evidence="9">
    <location>
        <begin position="142"/>
        <end position="166"/>
    </location>
</feature>
<feature type="transmembrane region" description="Helical" evidence="9">
    <location>
        <begin position="58"/>
        <end position="75"/>
    </location>
</feature>
<dbReference type="GO" id="GO:0005886">
    <property type="term" value="C:plasma membrane"/>
    <property type="evidence" value="ECO:0007669"/>
    <property type="project" value="UniProtKB-SubCell"/>
</dbReference>
<name>A0A0H5D6P3_9RHOB</name>